<organism evidence="8 9">
    <name type="scientific">Pseudoprimorskyibacter insulae</name>
    <dbReference type="NCBI Taxonomy" id="1695997"/>
    <lineage>
        <taxon>Bacteria</taxon>
        <taxon>Pseudomonadati</taxon>
        <taxon>Pseudomonadota</taxon>
        <taxon>Alphaproteobacteria</taxon>
        <taxon>Rhodobacterales</taxon>
        <taxon>Paracoccaceae</taxon>
        <taxon>Pseudoprimorskyibacter</taxon>
    </lineage>
</organism>
<evidence type="ECO:0000259" key="7">
    <source>
        <dbReference type="PROSITE" id="PS50850"/>
    </source>
</evidence>
<feature type="transmembrane region" description="Helical" evidence="6">
    <location>
        <begin position="365"/>
        <end position="384"/>
    </location>
</feature>
<dbReference type="InterPro" id="IPR020846">
    <property type="entry name" value="MFS_dom"/>
</dbReference>
<evidence type="ECO:0000256" key="2">
    <source>
        <dbReference type="ARBA" id="ARBA00022475"/>
    </source>
</evidence>
<dbReference type="Gene3D" id="1.20.1250.20">
    <property type="entry name" value="MFS general substrate transporter like domains"/>
    <property type="match status" value="1"/>
</dbReference>
<evidence type="ECO:0000256" key="4">
    <source>
        <dbReference type="ARBA" id="ARBA00022989"/>
    </source>
</evidence>
<keyword evidence="4 6" id="KW-1133">Transmembrane helix</keyword>
<dbReference type="InterPro" id="IPR050189">
    <property type="entry name" value="MFS_Efflux_Transporters"/>
</dbReference>
<evidence type="ECO:0000313" key="9">
    <source>
        <dbReference type="Proteomes" id="UP000244904"/>
    </source>
</evidence>
<dbReference type="PANTHER" id="PTHR43124:SF3">
    <property type="entry name" value="CHLORAMPHENICOL EFFLUX PUMP RV0191"/>
    <property type="match status" value="1"/>
</dbReference>
<evidence type="ECO:0000256" key="5">
    <source>
        <dbReference type="ARBA" id="ARBA00023136"/>
    </source>
</evidence>
<feature type="transmembrane region" description="Helical" evidence="6">
    <location>
        <begin position="51"/>
        <end position="74"/>
    </location>
</feature>
<feature type="transmembrane region" description="Helical" evidence="6">
    <location>
        <begin position="114"/>
        <end position="131"/>
    </location>
</feature>
<dbReference type="EMBL" id="OMOJ01000001">
    <property type="protein sequence ID" value="SPF77689.1"/>
    <property type="molecule type" value="Genomic_DNA"/>
</dbReference>
<evidence type="ECO:0000256" key="3">
    <source>
        <dbReference type="ARBA" id="ARBA00022692"/>
    </source>
</evidence>
<name>A0A2R8AP92_9RHOB</name>
<gene>
    <name evidence="8" type="ORF">PRI8871_00273</name>
</gene>
<sequence length="393" mass="41476">MRRMTQPPDKLPISALIALYFAGLCAATQFAKVSVPFEALRDAYPEAGAELGFLVSIISFLGVVLGLFAGIVVSRVGFRRLLIAALLFGAILSGAESLLPPFPVMLALRLLEGASHLVIVVAAPTLMAVISPAQYRPAVMTVWSTFFGAGFFLMAWLGTPLVASHGLPVLLHLHGLAMIVVAGALWHVLPRGAVPVSDERLSLRMVLHRHRAAYRSPSVAAPAMGWLCYTLTYVALLTVLPGQLSEADRAWAATLMPVAGMVVSMTLGMVLLVRIRAVSLVTTGFLLAAGMTLVLMAQSSSAWLAIGLMAMLGLVQSSSFAAIPQLNPDPNDQALANGAMAQMGNLGNTLGTPLLLVLLEVGGVPAIYLGLCLCYVLGAGLHLAQARRRQRLA</sequence>
<accession>A0A2R8AP92</accession>
<feature type="transmembrane region" description="Helical" evidence="6">
    <location>
        <begin position="138"/>
        <end position="157"/>
    </location>
</feature>
<reference evidence="9" key="1">
    <citation type="submission" date="2018-03" db="EMBL/GenBank/DDBJ databases">
        <authorList>
            <person name="Rodrigo-Torres L."/>
            <person name="Arahal R. D."/>
            <person name="Lucena T."/>
        </authorList>
    </citation>
    <scope>NUCLEOTIDE SEQUENCE [LARGE SCALE GENOMIC DNA]</scope>
    <source>
        <strain evidence="9">CECT 8871</strain>
    </source>
</reference>
<feature type="transmembrane region" description="Helical" evidence="6">
    <location>
        <begin position="251"/>
        <end position="273"/>
    </location>
</feature>
<feature type="transmembrane region" description="Helical" evidence="6">
    <location>
        <begin position="280"/>
        <end position="297"/>
    </location>
</feature>
<dbReference type="SUPFAM" id="SSF103473">
    <property type="entry name" value="MFS general substrate transporter"/>
    <property type="match status" value="1"/>
</dbReference>
<dbReference type="Proteomes" id="UP000244904">
    <property type="component" value="Unassembled WGS sequence"/>
</dbReference>
<dbReference type="PROSITE" id="PS50850">
    <property type="entry name" value="MFS"/>
    <property type="match status" value="1"/>
</dbReference>
<dbReference type="InterPro" id="IPR011701">
    <property type="entry name" value="MFS"/>
</dbReference>
<keyword evidence="2" id="KW-1003">Cell membrane</keyword>
<dbReference type="GO" id="GO:0005886">
    <property type="term" value="C:plasma membrane"/>
    <property type="evidence" value="ECO:0007669"/>
    <property type="project" value="UniProtKB-SubCell"/>
</dbReference>
<feature type="transmembrane region" description="Helical" evidence="6">
    <location>
        <begin position="81"/>
        <end position="102"/>
    </location>
</feature>
<dbReference type="InterPro" id="IPR036259">
    <property type="entry name" value="MFS_trans_sf"/>
</dbReference>
<proteinExistence type="predicted"/>
<dbReference type="GO" id="GO:0022857">
    <property type="term" value="F:transmembrane transporter activity"/>
    <property type="evidence" value="ECO:0007669"/>
    <property type="project" value="InterPro"/>
</dbReference>
<comment type="subcellular location">
    <subcellularLocation>
        <location evidence="1">Cell membrane</location>
        <topology evidence="1">Multi-pass membrane protein</topology>
    </subcellularLocation>
</comment>
<protein>
    <recommendedName>
        <fullName evidence="7">Major facilitator superfamily (MFS) profile domain-containing protein</fullName>
    </recommendedName>
</protein>
<keyword evidence="3 6" id="KW-0812">Transmembrane</keyword>
<evidence type="ECO:0000313" key="8">
    <source>
        <dbReference type="EMBL" id="SPF77689.1"/>
    </source>
</evidence>
<keyword evidence="9" id="KW-1185">Reference proteome</keyword>
<dbReference type="PANTHER" id="PTHR43124">
    <property type="entry name" value="PURINE EFFLUX PUMP PBUE"/>
    <property type="match status" value="1"/>
</dbReference>
<dbReference type="Pfam" id="PF07690">
    <property type="entry name" value="MFS_1"/>
    <property type="match status" value="1"/>
</dbReference>
<evidence type="ECO:0000256" key="6">
    <source>
        <dbReference type="SAM" id="Phobius"/>
    </source>
</evidence>
<feature type="domain" description="Major facilitator superfamily (MFS) profile" evidence="7">
    <location>
        <begin position="15"/>
        <end position="390"/>
    </location>
</feature>
<evidence type="ECO:0000256" key="1">
    <source>
        <dbReference type="ARBA" id="ARBA00004651"/>
    </source>
</evidence>
<feature type="transmembrane region" description="Helical" evidence="6">
    <location>
        <begin position="169"/>
        <end position="189"/>
    </location>
</feature>
<dbReference type="AlphaFoldDB" id="A0A2R8AP92"/>
<dbReference type="OrthoDB" id="6095882at2"/>
<keyword evidence="5 6" id="KW-0472">Membrane</keyword>
<feature type="transmembrane region" description="Helical" evidence="6">
    <location>
        <begin position="219"/>
        <end position="239"/>
    </location>
</feature>